<feature type="transmembrane region" description="Helical" evidence="1">
    <location>
        <begin position="467"/>
        <end position="484"/>
    </location>
</feature>
<reference evidence="2" key="1">
    <citation type="submission" date="2022-07" db="EMBL/GenBank/DDBJ databases">
        <title>Taxonomic analysis of Microcella humidisoli nov. sp., isolated from riverside soil.</title>
        <authorList>
            <person name="Molina K.M."/>
            <person name="Kim S.B."/>
        </authorList>
    </citation>
    <scope>NUCLEOTIDE SEQUENCE</scope>
    <source>
        <strain evidence="2">MMS21-STM10</strain>
    </source>
</reference>
<feature type="transmembrane region" description="Helical" evidence="1">
    <location>
        <begin position="32"/>
        <end position="50"/>
    </location>
</feature>
<feature type="transmembrane region" description="Helical" evidence="1">
    <location>
        <begin position="338"/>
        <end position="361"/>
    </location>
</feature>
<keyword evidence="3" id="KW-1185">Reference proteome</keyword>
<keyword evidence="1" id="KW-1133">Transmembrane helix</keyword>
<feature type="transmembrane region" description="Helical" evidence="1">
    <location>
        <begin position="6"/>
        <end position="25"/>
    </location>
</feature>
<evidence type="ECO:0000313" key="2">
    <source>
        <dbReference type="EMBL" id="UTT63018.1"/>
    </source>
</evidence>
<accession>A0ABY5FY91</accession>
<name>A0ABY5FY91_9MICO</name>
<feature type="transmembrane region" description="Helical" evidence="1">
    <location>
        <begin position="504"/>
        <end position="524"/>
    </location>
</feature>
<feature type="transmembrane region" description="Helical" evidence="1">
    <location>
        <begin position="286"/>
        <end position="305"/>
    </location>
</feature>
<dbReference type="EMBL" id="CP101497">
    <property type="protein sequence ID" value="UTT63018.1"/>
    <property type="molecule type" value="Genomic_DNA"/>
</dbReference>
<gene>
    <name evidence="2" type="ORF">NNL39_02605</name>
</gene>
<feature type="transmembrane region" description="Helical" evidence="1">
    <location>
        <begin position="190"/>
        <end position="210"/>
    </location>
</feature>
<feature type="transmembrane region" description="Helical" evidence="1">
    <location>
        <begin position="93"/>
        <end position="111"/>
    </location>
</feature>
<evidence type="ECO:0000256" key="1">
    <source>
        <dbReference type="SAM" id="Phobius"/>
    </source>
</evidence>
<proteinExistence type="predicted"/>
<feature type="transmembrane region" description="Helical" evidence="1">
    <location>
        <begin position="56"/>
        <end position="77"/>
    </location>
</feature>
<sequence length="694" mass="74236">MTVLGIIALTMLACVVLGAPIAVLARERHEGWGALSADAAVFGYLVLMLLPTVFAWWGAVPLALLAAGWVVLVVLAVRRRALPPRLALDRRSRWFWGGAAVVAVVTVVPRVDSVNFLPWLGDMGAYINWANQFARTGELSSSWPPLLPAYLGLNSAVFGFEHVASGLAVSGLVLAIAIARTLQRMGINRWIVLAVSGVVAVHVHAIWYSTFPSSETLNAPLFVIWVLTAYTALRSPRPIGPVLLNALAMVALGLLRGTGPLLLVPLIALAICSFVVPDFRAMRRSVWMLVAGNLVAAVLGFWYGITEIRRYYVETQLTNLLPDAVMSLVGGRLGLFDATATTAAVLVVVCAAAVLAAVLFARRPVVESRATRIPGILGIVVAAVLTAGVIATAIGGTSLWTIALRLGLVLVIIGIVTIVAATRSSDDAALVATVLMLGTTITMFYGLQTVRLGLLSDHSFFLYWDRYAVSEILPALLLLLGIGLELVRRRFAAAENLRRRVPEALLTAPALLGVGALAMVLVALPQQQNLRLMLADSYMRGAYELQVDLNASVEREQVPVVWASTSTATVPGFFFPNTWMAFARPMQISYGFEVLRLAGRDNFGRDEVLDLAAVESSLACSPTGRILVHEVRNGGAGLGARIDDPSVSVRLDETVSGSMSLLSQPPGAGWQEVAFTVDVWIVEAADAVDAECVR</sequence>
<feature type="transmembrane region" description="Helical" evidence="1">
    <location>
        <begin position="261"/>
        <end position="279"/>
    </location>
</feature>
<evidence type="ECO:0008006" key="4">
    <source>
        <dbReference type="Google" id="ProtNLM"/>
    </source>
</evidence>
<organism evidence="2 3">
    <name type="scientific">Microcella humidisoli</name>
    <dbReference type="NCBI Taxonomy" id="2963406"/>
    <lineage>
        <taxon>Bacteria</taxon>
        <taxon>Bacillati</taxon>
        <taxon>Actinomycetota</taxon>
        <taxon>Actinomycetes</taxon>
        <taxon>Micrococcales</taxon>
        <taxon>Microbacteriaceae</taxon>
        <taxon>Microcella</taxon>
    </lineage>
</organism>
<feature type="transmembrane region" description="Helical" evidence="1">
    <location>
        <begin position="156"/>
        <end position="178"/>
    </location>
</feature>
<feature type="transmembrane region" description="Helical" evidence="1">
    <location>
        <begin position="402"/>
        <end position="421"/>
    </location>
</feature>
<dbReference type="Proteomes" id="UP001060039">
    <property type="component" value="Chromosome"/>
</dbReference>
<protein>
    <recommendedName>
        <fullName evidence="4">Glycosyltransferase RgtA/B/C/D-like domain-containing protein</fullName>
    </recommendedName>
</protein>
<feature type="transmembrane region" description="Helical" evidence="1">
    <location>
        <begin position="428"/>
        <end position="447"/>
    </location>
</feature>
<evidence type="ECO:0000313" key="3">
    <source>
        <dbReference type="Proteomes" id="UP001060039"/>
    </source>
</evidence>
<keyword evidence="1" id="KW-0812">Transmembrane</keyword>
<dbReference type="RefSeq" id="WP_255160151.1">
    <property type="nucleotide sequence ID" value="NZ_CP101497.1"/>
</dbReference>
<feature type="transmembrane region" description="Helical" evidence="1">
    <location>
        <begin position="373"/>
        <end position="396"/>
    </location>
</feature>
<keyword evidence="1" id="KW-0472">Membrane</keyword>